<evidence type="ECO:0000256" key="3">
    <source>
        <dbReference type="ARBA" id="ARBA00023015"/>
    </source>
</evidence>
<dbReference type="Gene3D" id="3.40.50.2300">
    <property type="match status" value="1"/>
</dbReference>
<dbReference type="Proteomes" id="UP000503096">
    <property type="component" value="Chromosome"/>
</dbReference>
<dbReference type="EMBL" id="CP053073">
    <property type="protein sequence ID" value="QJR14432.1"/>
    <property type="molecule type" value="Genomic_DNA"/>
</dbReference>
<dbReference type="GO" id="GO:0000160">
    <property type="term" value="P:phosphorelay signal transduction system"/>
    <property type="evidence" value="ECO:0007669"/>
    <property type="project" value="UniProtKB-KW"/>
</dbReference>
<keyword evidence="2" id="KW-0902">Two-component regulatory system</keyword>
<dbReference type="RefSeq" id="WP_171161186.1">
    <property type="nucleotide sequence ID" value="NZ_CP053073.1"/>
</dbReference>
<dbReference type="Pfam" id="PF00072">
    <property type="entry name" value="Response_reg"/>
    <property type="match status" value="1"/>
</dbReference>
<evidence type="ECO:0000256" key="1">
    <source>
        <dbReference type="ARBA" id="ARBA00022553"/>
    </source>
</evidence>
<proteinExistence type="predicted"/>
<dbReference type="InterPro" id="IPR050595">
    <property type="entry name" value="Bact_response_regulator"/>
</dbReference>
<dbReference type="InParanoid" id="A0A6M4H577"/>
<evidence type="ECO:0000259" key="7">
    <source>
        <dbReference type="PROSITE" id="PS50110"/>
    </source>
</evidence>
<dbReference type="SUPFAM" id="SSF52172">
    <property type="entry name" value="CheY-like"/>
    <property type="match status" value="1"/>
</dbReference>
<dbReference type="FunFam" id="3.40.50.2300:FF:000001">
    <property type="entry name" value="DNA-binding response regulator PhoB"/>
    <property type="match status" value="1"/>
</dbReference>
<reference evidence="8 9" key="1">
    <citation type="submission" date="2020-04" db="EMBL/GenBank/DDBJ databases">
        <title>Usitatibacter rugosus gen. nov., sp. nov. and Usitatibacter palustris sp. nov., novel members of Usitatibacteraceae fam. nov. within the order Nitrosomonadales isolated from soil.</title>
        <authorList>
            <person name="Huber K.J."/>
            <person name="Neumann-Schaal M."/>
            <person name="Geppert A."/>
            <person name="Luckner M."/>
            <person name="Wanner G."/>
            <person name="Overmann J."/>
        </authorList>
    </citation>
    <scope>NUCLEOTIDE SEQUENCE [LARGE SCALE GENOMIC DNA]</scope>
    <source>
        <strain evidence="8 9">Swamp67</strain>
    </source>
</reference>
<keyword evidence="4" id="KW-0238">DNA-binding</keyword>
<dbReference type="GO" id="GO:0003677">
    <property type="term" value="F:DNA binding"/>
    <property type="evidence" value="ECO:0007669"/>
    <property type="project" value="UniProtKB-KW"/>
</dbReference>
<evidence type="ECO:0000256" key="4">
    <source>
        <dbReference type="ARBA" id="ARBA00023125"/>
    </source>
</evidence>
<dbReference type="KEGG" id="upl:DSM104440_01228"/>
<dbReference type="PROSITE" id="PS50110">
    <property type="entry name" value="RESPONSE_REGULATORY"/>
    <property type="match status" value="1"/>
</dbReference>
<evidence type="ECO:0000313" key="9">
    <source>
        <dbReference type="Proteomes" id="UP000503096"/>
    </source>
</evidence>
<dbReference type="PANTHER" id="PTHR44591:SF3">
    <property type="entry name" value="RESPONSE REGULATORY DOMAIN-CONTAINING PROTEIN"/>
    <property type="match status" value="1"/>
</dbReference>
<keyword evidence="1 6" id="KW-0597">Phosphoprotein</keyword>
<accession>A0A6M4H577</accession>
<dbReference type="InterPro" id="IPR011006">
    <property type="entry name" value="CheY-like_superfamily"/>
</dbReference>
<dbReference type="PANTHER" id="PTHR44591">
    <property type="entry name" value="STRESS RESPONSE REGULATOR PROTEIN 1"/>
    <property type="match status" value="1"/>
</dbReference>
<keyword evidence="3" id="KW-0805">Transcription regulation</keyword>
<organism evidence="8 9">
    <name type="scientific">Usitatibacter palustris</name>
    <dbReference type="NCBI Taxonomy" id="2732487"/>
    <lineage>
        <taxon>Bacteria</taxon>
        <taxon>Pseudomonadati</taxon>
        <taxon>Pseudomonadota</taxon>
        <taxon>Betaproteobacteria</taxon>
        <taxon>Nitrosomonadales</taxon>
        <taxon>Usitatibacteraceae</taxon>
        <taxon>Usitatibacter</taxon>
    </lineage>
</organism>
<dbReference type="CDD" id="cd17574">
    <property type="entry name" value="REC_OmpR"/>
    <property type="match status" value="1"/>
</dbReference>
<evidence type="ECO:0000313" key="8">
    <source>
        <dbReference type="EMBL" id="QJR14432.1"/>
    </source>
</evidence>
<dbReference type="InterPro" id="IPR001789">
    <property type="entry name" value="Sig_transdc_resp-reg_receiver"/>
</dbReference>
<gene>
    <name evidence="8" type="primary">walR</name>
    <name evidence="8" type="ORF">DSM104440_01228</name>
</gene>
<sequence length="122" mass="13477">MAKKVLIADDEPSIVASLEFLMARSGYEVRIARDGEEALALVASFLPDLVLLDVMMPRRSGYEVCQRMRERPEWRDIKIVVLSAKGREAEVGKGLAAGADAYVIKPFSNRELVEKVGELLAA</sequence>
<dbReference type="SMART" id="SM00448">
    <property type="entry name" value="REC"/>
    <property type="match status" value="1"/>
</dbReference>
<keyword evidence="5" id="KW-0804">Transcription</keyword>
<keyword evidence="9" id="KW-1185">Reference proteome</keyword>
<evidence type="ECO:0000256" key="2">
    <source>
        <dbReference type="ARBA" id="ARBA00023012"/>
    </source>
</evidence>
<dbReference type="AlphaFoldDB" id="A0A6M4H577"/>
<evidence type="ECO:0000256" key="6">
    <source>
        <dbReference type="PROSITE-ProRule" id="PRU00169"/>
    </source>
</evidence>
<feature type="modified residue" description="4-aspartylphosphate" evidence="6">
    <location>
        <position position="53"/>
    </location>
</feature>
<evidence type="ECO:0000256" key="5">
    <source>
        <dbReference type="ARBA" id="ARBA00023163"/>
    </source>
</evidence>
<protein>
    <submittedName>
        <fullName evidence="8">Transcriptional regulatory protein WalR</fullName>
    </submittedName>
</protein>
<name>A0A6M4H577_9PROT</name>
<feature type="domain" description="Response regulatory" evidence="7">
    <location>
        <begin position="4"/>
        <end position="120"/>
    </location>
</feature>